<protein>
    <submittedName>
        <fullName evidence="1">Uncharacterized protein</fullName>
    </submittedName>
</protein>
<organism evidence="1 2">
    <name type="scientific">Auriscalpium vulgare</name>
    <dbReference type="NCBI Taxonomy" id="40419"/>
    <lineage>
        <taxon>Eukaryota</taxon>
        <taxon>Fungi</taxon>
        <taxon>Dikarya</taxon>
        <taxon>Basidiomycota</taxon>
        <taxon>Agaricomycotina</taxon>
        <taxon>Agaricomycetes</taxon>
        <taxon>Russulales</taxon>
        <taxon>Auriscalpiaceae</taxon>
        <taxon>Auriscalpium</taxon>
    </lineage>
</organism>
<dbReference type="EMBL" id="MU275942">
    <property type="protein sequence ID" value="KAI0045795.1"/>
    <property type="molecule type" value="Genomic_DNA"/>
</dbReference>
<name>A0ACB8RQG1_9AGAM</name>
<evidence type="ECO:0000313" key="2">
    <source>
        <dbReference type="Proteomes" id="UP000814033"/>
    </source>
</evidence>
<reference evidence="1" key="2">
    <citation type="journal article" date="2022" name="New Phytol.">
        <title>Evolutionary transition to the ectomycorrhizal habit in the genomes of a hyperdiverse lineage of mushroom-forming fungi.</title>
        <authorList>
            <person name="Looney B."/>
            <person name="Miyauchi S."/>
            <person name="Morin E."/>
            <person name="Drula E."/>
            <person name="Courty P.E."/>
            <person name="Kohler A."/>
            <person name="Kuo A."/>
            <person name="LaButti K."/>
            <person name="Pangilinan J."/>
            <person name="Lipzen A."/>
            <person name="Riley R."/>
            <person name="Andreopoulos W."/>
            <person name="He G."/>
            <person name="Johnson J."/>
            <person name="Nolan M."/>
            <person name="Tritt A."/>
            <person name="Barry K.W."/>
            <person name="Grigoriev I.V."/>
            <person name="Nagy L.G."/>
            <person name="Hibbett D."/>
            <person name="Henrissat B."/>
            <person name="Matheny P.B."/>
            <person name="Labbe J."/>
            <person name="Martin F.M."/>
        </authorList>
    </citation>
    <scope>NUCLEOTIDE SEQUENCE</scope>
    <source>
        <strain evidence="1">FP105234-sp</strain>
    </source>
</reference>
<proteinExistence type="predicted"/>
<comment type="caution">
    <text evidence="1">The sequence shown here is derived from an EMBL/GenBank/DDBJ whole genome shotgun (WGS) entry which is preliminary data.</text>
</comment>
<accession>A0ACB8RQG1</accession>
<dbReference type="Proteomes" id="UP000814033">
    <property type="component" value="Unassembled WGS sequence"/>
</dbReference>
<reference evidence="1" key="1">
    <citation type="submission" date="2021-02" db="EMBL/GenBank/DDBJ databases">
        <authorList>
            <consortium name="DOE Joint Genome Institute"/>
            <person name="Ahrendt S."/>
            <person name="Looney B.P."/>
            <person name="Miyauchi S."/>
            <person name="Morin E."/>
            <person name="Drula E."/>
            <person name="Courty P.E."/>
            <person name="Chicoki N."/>
            <person name="Fauchery L."/>
            <person name="Kohler A."/>
            <person name="Kuo A."/>
            <person name="Labutti K."/>
            <person name="Pangilinan J."/>
            <person name="Lipzen A."/>
            <person name="Riley R."/>
            <person name="Andreopoulos W."/>
            <person name="He G."/>
            <person name="Johnson J."/>
            <person name="Barry K.W."/>
            <person name="Grigoriev I.V."/>
            <person name="Nagy L."/>
            <person name="Hibbett D."/>
            <person name="Henrissat B."/>
            <person name="Matheny P.B."/>
            <person name="Labbe J."/>
            <person name="Martin F."/>
        </authorList>
    </citation>
    <scope>NUCLEOTIDE SEQUENCE</scope>
    <source>
        <strain evidence="1">FP105234-sp</strain>
    </source>
</reference>
<evidence type="ECO:0000313" key="1">
    <source>
        <dbReference type="EMBL" id="KAI0045795.1"/>
    </source>
</evidence>
<keyword evidence="2" id="KW-1185">Reference proteome</keyword>
<sequence length="207" mass="22787">MGPAKPSSAEEDAFMNDLLSGINDSFFDAVPTPDPSPAKPPPPQSHAPIAHSVLTTPTKPRKIRRYTPSPVKRRVTSPAIGKSFVVGDLDVEDAAGWDWDAISDYVPTPKKPPSSKQKVPLPVDEDEYEPEPCTRCIILAIEDVWVGDNFEKVRTFFTWKCSLYRLALSTWSRTLILPRNVDLSYFGTTGSTRIFTSATSSTSSVLS</sequence>
<gene>
    <name evidence="1" type="ORF">FA95DRAFT_90910</name>
</gene>